<gene>
    <name evidence="2" type="ORF">METZ01_LOCUS448778</name>
</gene>
<sequence length="257" mass="28856">PAHFCGVYGHKPSYGIISMRGHIPPPPGCVNDGDTLSVAGPLARSPEDLELALSLLVAPKIMDSVAWQMELPPPRHETLNDYRVAVWLDDPYCPVERAIADAIQGVVEKLAKCGVKIVETHHDISLEMNDRIFWDLVPPVIATGFPPNVIDSMRKLLDSSEPDDDSLPVRQARGALIPHKDWLSANERRHRVRAKWHELFRDYDVLLCPTTVTSAFEHDHRPNFFQRELIVNGEPRPYFDLMVWAGLAINAQLPATV</sequence>
<dbReference type="GO" id="GO:0012505">
    <property type="term" value="C:endomembrane system"/>
    <property type="evidence" value="ECO:0007669"/>
    <property type="project" value="TreeGrafter"/>
</dbReference>
<dbReference type="Gene3D" id="3.90.1300.10">
    <property type="entry name" value="Amidase signature (AS) domain"/>
    <property type="match status" value="1"/>
</dbReference>
<organism evidence="2">
    <name type="scientific">marine metagenome</name>
    <dbReference type="NCBI Taxonomy" id="408172"/>
    <lineage>
        <taxon>unclassified sequences</taxon>
        <taxon>metagenomes</taxon>
        <taxon>ecological metagenomes</taxon>
    </lineage>
</organism>
<evidence type="ECO:0000313" key="2">
    <source>
        <dbReference type="EMBL" id="SVD95924.1"/>
    </source>
</evidence>
<dbReference type="InterPro" id="IPR023631">
    <property type="entry name" value="Amidase_dom"/>
</dbReference>
<protein>
    <recommendedName>
        <fullName evidence="1">Amidase domain-containing protein</fullName>
    </recommendedName>
</protein>
<proteinExistence type="predicted"/>
<dbReference type="PANTHER" id="PTHR43372:SF4">
    <property type="entry name" value="FATTY-ACID AMIDE HYDROLASE 2"/>
    <property type="match status" value="1"/>
</dbReference>
<feature type="non-terminal residue" evidence="2">
    <location>
        <position position="1"/>
    </location>
</feature>
<feature type="domain" description="Amidase" evidence="1">
    <location>
        <begin position="1"/>
        <end position="221"/>
    </location>
</feature>
<dbReference type="InterPro" id="IPR036928">
    <property type="entry name" value="AS_sf"/>
</dbReference>
<dbReference type="PANTHER" id="PTHR43372">
    <property type="entry name" value="FATTY-ACID AMIDE HYDROLASE"/>
    <property type="match status" value="1"/>
</dbReference>
<feature type="non-terminal residue" evidence="2">
    <location>
        <position position="257"/>
    </location>
</feature>
<name>A0A382ZKA5_9ZZZZ</name>
<dbReference type="SUPFAM" id="SSF75304">
    <property type="entry name" value="Amidase signature (AS) enzymes"/>
    <property type="match status" value="1"/>
</dbReference>
<dbReference type="EMBL" id="UINC01184625">
    <property type="protein sequence ID" value="SVD95924.1"/>
    <property type="molecule type" value="Genomic_DNA"/>
</dbReference>
<evidence type="ECO:0000259" key="1">
    <source>
        <dbReference type="Pfam" id="PF01425"/>
    </source>
</evidence>
<accession>A0A382ZKA5</accession>
<dbReference type="Pfam" id="PF01425">
    <property type="entry name" value="Amidase"/>
    <property type="match status" value="1"/>
</dbReference>
<dbReference type="InterPro" id="IPR052739">
    <property type="entry name" value="FAAH2"/>
</dbReference>
<dbReference type="AlphaFoldDB" id="A0A382ZKA5"/>
<reference evidence="2" key="1">
    <citation type="submission" date="2018-05" db="EMBL/GenBank/DDBJ databases">
        <authorList>
            <person name="Lanie J.A."/>
            <person name="Ng W.-L."/>
            <person name="Kazmierczak K.M."/>
            <person name="Andrzejewski T.M."/>
            <person name="Davidsen T.M."/>
            <person name="Wayne K.J."/>
            <person name="Tettelin H."/>
            <person name="Glass J.I."/>
            <person name="Rusch D."/>
            <person name="Podicherti R."/>
            <person name="Tsui H.-C.T."/>
            <person name="Winkler M.E."/>
        </authorList>
    </citation>
    <scope>NUCLEOTIDE SEQUENCE</scope>
</reference>